<dbReference type="CDD" id="cd06261">
    <property type="entry name" value="TM_PBP2"/>
    <property type="match status" value="1"/>
</dbReference>
<evidence type="ECO:0000259" key="9">
    <source>
        <dbReference type="PROSITE" id="PS50928"/>
    </source>
</evidence>
<evidence type="ECO:0000256" key="1">
    <source>
        <dbReference type="ARBA" id="ARBA00004651"/>
    </source>
</evidence>
<feature type="transmembrane region" description="Helical" evidence="8">
    <location>
        <begin position="112"/>
        <end position="130"/>
    </location>
</feature>
<protein>
    <submittedName>
        <fullName evidence="10">Spermidine/putrescine ABC transporter permease</fullName>
    </submittedName>
</protein>
<name>A0A2G6K9V1_9BACT</name>
<dbReference type="InterPro" id="IPR000515">
    <property type="entry name" value="MetI-like"/>
</dbReference>
<feature type="transmembrane region" description="Helical" evidence="8">
    <location>
        <begin position="188"/>
        <end position="211"/>
    </location>
</feature>
<keyword evidence="5 8" id="KW-0812">Transmembrane</keyword>
<dbReference type="InterPro" id="IPR035906">
    <property type="entry name" value="MetI-like_sf"/>
</dbReference>
<dbReference type="SUPFAM" id="SSF161098">
    <property type="entry name" value="MetI-like"/>
    <property type="match status" value="1"/>
</dbReference>
<dbReference type="Proteomes" id="UP000230821">
    <property type="component" value="Unassembled WGS sequence"/>
</dbReference>
<evidence type="ECO:0000313" key="10">
    <source>
        <dbReference type="EMBL" id="PIE32486.1"/>
    </source>
</evidence>
<evidence type="ECO:0000313" key="11">
    <source>
        <dbReference type="Proteomes" id="UP000230821"/>
    </source>
</evidence>
<keyword evidence="6 8" id="KW-1133">Transmembrane helix</keyword>
<dbReference type="PANTHER" id="PTHR42929">
    <property type="entry name" value="INNER MEMBRANE ABC TRANSPORTER PERMEASE PROTEIN YDCU-RELATED-RELATED"/>
    <property type="match status" value="1"/>
</dbReference>
<dbReference type="Pfam" id="PF00528">
    <property type="entry name" value="BPD_transp_1"/>
    <property type="match status" value="1"/>
</dbReference>
<dbReference type="GO" id="GO:0055085">
    <property type="term" value="P:transmembrane transport"/>
    <property type="evidence" value="ECO:0007669"/>
    <property type="project" value="InterPro"/>
</dbReference>
<sequence>MTFPLFIKGDEGDLTRHQICANGSYKFSSVPLYEKGKSASSINFMNQLHFKRTLLLLLLPGASFLFFFFLSPLVFVILESFRNPEGAVSWSRYSVVIHDPQFIQVYLRTLKIALIVTPLAVFVSYPSAYIMTRLRAGRKSFLMSLVILPLMTSPVARTFAWIVILGKYGIVNQSLRSFGFIDKPMRLMYTEGAIIVGLLQLFMPIMVLTLISAMENVQIEVEEAALSLGSSRLGCFFRVIVPLSYDGLIMGVTLVFTGCITAYVTPAILGGAKVLTLSTLMRQEALVLMNWETATVIAVIMILTTLALYNGMRVFKPRTV</sequence>
<dbReference type="GO" id="GO:0005886">
    <property type="term" value="C:plasma membrane"/>
    <property type="evidence" value="ECO:0007669"/>
    <property type="project" value="UniProtKB-SubCell"/>
</dbReference>
<feature type="transmembrane region" description="Helical" evidence="8">
    <location>
        <begin position="289"/>
        <end position="309"/>
    </location>
</feature>
<feature type="domain" description="ABC transmembrane type-1" evidence="9">
    <location>
        <begin position="106"/>
        <end position="312"/>
    </location>
</feature>
<dbReference type="PROSITE" id="PS50928">
    <property type="entry name" value="ABC_TM1"/>
    <property type="match status" value="1"/>
</dbReference>
<accession>A0A2G6K9V1</accession>
<keyword evidence="3 8" id="KW-0813">Transport</keyword>
<reference evidence="10 11" key="1">
    <citation type="submission" date="2017-10" db="EMBL/GenBank/DDBJ databases">
        <title>Novel microbial diversity and functional potential in the marine mammal oral microbiome.</title>
        <authorList>
            <person name="Dudek N.K."/>
            <person name="Sun C.L."/>
            <person name="Burstein D."/>
            <person name="Kantor R.S."/>
            <person name="Aliaga Goltsman D.S."/>
            <person name="Bik E.M."/>
            <person name="Thomas B.C."/>
            <person name="Banfield J.F."/>
            <person name="Relman D.A."/>
        </authorList>
    </citation>
    <scope>NUCLEOTIDE SEQUENCE [LARGE SCALE GENOMIC DNA]</scope>
    <source>
        <strain evidence="10">DOLJORAL78_47_16</strain>
    </source>
</reference>
<evidence type="ECO:0000256" key="8">
    <source>
        <dbReference type="RuleBase" id="RU363032"/>
    </source>
</evidence>
<dbReference type="EMBL" id="PDSK01000113">
    <property type="protein sequence ID" value="PIE32486.1"/>
    <property type="molecule type" value="Genomic_DNA"/>
</dbReference>
<evidence type="ECO:0000256" key="6">
    <source>
        <dbReference type="ARBA" id="ARBA00022989"/>
    </source>
</evidence>
<feature type="transmembrane region" description="Helical" evidence="8">
    <location>
        <begin position="142"/>
        <end position="168"/>
    </location>
</feature>
<dbReference type="AlphaFoldDB" id="A0A2G6K9V1"/>
<organism evidence="10 11">
    <name type="scientific">candidate division KSB3 bacterium</name>
    <dbReference type="NCBI Taxonomy" id="2044937"/>
    <lineage>
        <taxon>Bacteria</taxon>
        <taxon>candidate division KSB3</taxon>
    </lineage>
</organism>
<dbReference type="Gene3D" id="1.10.3720.10">
    <property type="entry name" value="MetI-like"/>
    <property type="match status" value="1"/>
</dbReference>
<gene>
    <name evidence="10" type="ORF">CSA56_15455</name>
</gene>
<comment type="caution">
    <text evidence="10">The sequence shown here is derived from an EMBL/GenBank/DDBJ whole genome shotgun (WGS) entry which is preliminary data.</text>
</comment>
<evidence type="ECO:0000256" key="3">
    <source>
        <dbReference type="ARBA" id="ARBA00022448"/>
    </source>
</evidence>
<evidence type="ECO:0000256" key="2">
    <source>
        <dbReference type="ARBA" id="ARBA00007069"/>
    </source>
</evidence>
<dbReference type="PANTHER" id="PTHR42929:SF5">
    <property type="entry name" value="ABC TRANSPORTER PERMEASE PROTEIN"/>
    <property type="match status" value="1"/>
</dbReference>
<comment type="subcellular location">
    <subcellularLocation>
        <location evidence="1 8">Cell membrane</location>
        <topology evidence="1 8">Multi-pass membrane protein</topology>
    </subcellularLocation>
</comment>
<comment type="similarity">
    <text evidence="2">Belongs to the binding-protein-dependent transport system permease family. CysTW subfamily.</text>
</comment>
<keyword evidence="4" id="KW-1003">Cell membrane</keyword>
<evidence type="ECO:0000256" key="4">
    <source>
        <dbReference type="ARBA" id="ARBA00022475"/>
    </source>
</evidence>
<feature type="transmembrane region" description="Helical" evidence="8">
    <location>
        <begin position="248"/>
        <end position="269"/>
    </location>
</feature>
<proteinExistence type="inferred from homology"/>
<feature type="transmembrane region" description="Helical" evidence="8">
    <location>
        <begin position="54"/>
        <end position="78"/>
    </location>
</feature>
<evidence type="ECO:0000256" key="5">
    <source>
        <dbReference type="ARBA" id="ARBA00022692"/>
    </source>
</evidence>
<keyword evidence="7 8" id="KW-0472">Membrane</keyword>
<evidence type="ECO:0000256" key="7">
    <source>
        <dbReference type="ARBA" id="ARBA00023136"/>
    </source>
</evidence>